<evidence type="ECO:0000256" key="2">
    <source>
        <dbReference type="ARBA" id="ARBA00011133"/>
    </source>
</evidence>
<name>A0A8C6E5W2_MOSMO</name>
<dbReference type="GO" id="GO:0003735">
    <property type="term" value="F:structural constituent of ribosome"/>
    <property type="evidence" value="ECO:0007669"/>
    <property type="project" value="InterPro"/>
</dbReference>
<evidence type="ECO:0000256" key="4">
    <source>
        <dbReference type="ARBA" id="ARBA00023274"/>
    </source>
</evidence>
<evidence type="ECO:0000256" key="7">
    <source>
        <dbReference type="ARBA" id="ARBA00035331"/>
    </source>
</evidence>
<dbReference type="Proteomes" id="UP000694544">
    <property type="component" value="Unplaced"/>
</dbReference>
<evidence type="ECO:0000256" key="8">
    <source>
        <dbReference type="SAM" id="MobiDB-lite"/>
    </source>
</evidence>
<proteinExistence type="inferred from homology"/>
<evidence type="ECO:0000256" key="3">
    <source>
        <dbReference type="ARBA" id="ARBA00022980"/>
    </source>
</evidence>
<keyword evidence="10" id="KW-1185">Reference proteome</keyword>
<keyword evidence="4" id="KW-0687">Ribonucleoprotein</keyword>
<accession>A0A8C6E5W2</accession>
<protein>
    <recommendedName>
        <fullName evidence="6">Large ribosomal subunit protein eL36</fullName>
    </recommendedName>
    <alternativeName>
        <fullName evidence="7">60S ribosomal protein L36</fullName>
    </alternativeName>
</protein>
<reference evidence="9" key="2">
    <citation type="submission" date="2025-09" db="UniProtKB">
        <authorList>
            <consortium name="Ensembl"/>
        </authorList>
    </citation>
    <scope>IDENTIFICATION</scope>
</reference>
<dbReference type="GO" id="GO:0005840">
    <property type="term" value="C:ribosome"/>
    <property type="evidence" value="ECO:0007669"/>
    <property type="project" value="UniProtKB-KW"/>
</dbReference>
<keyword evidence="3" id="KW-0689">Ribosomal protein</keyword>
<comment type="function">
    <text evidence="5">Component of the large ribosomal subunit. The ribosome is a large ribonucleoprotein complex responsible for the synthesis of proteins in the cell.</text>
</comment>
<reference evidence="9" key="1">
    <citation type="submission" date="2025-08" db="UniProtKB">
        <authorList>
            <consortium name="Ensembl"/>
        </authorList>
    </citation>
    <scope>IDENTIFICATION</scope>
</reference>
<dbReference type="GeneTree" id="ENSGT00390000011943"/>
<dbReference type="Pfam" id="PF01158">
    <property type="entry name" value="Ribosomal_L36e"/>
    <property type="match status" value="1"/>
</dbReference>
<dbReference type="AlphaFoldDB" id="A0A8C6E5W2"/>
<sequence>MALRYTMAVGIDKGHKVTKNVGKLRHSRRRGRLTKNTKLVRDMIRAVCGFAPYEQRAMELLKVSKDKGPQVHQEKGGDTHPREKEERRPGRLRSVGSLRVGH</sequence>
<dbReference type="PANTHER" id="PTHR10114">
    <property type="entry name" value="60S RIBOSOMAL PROTEIN L36"/>
    <property type="match status" value="1"/>
</dbReference>
<dbReference type="Ensembl" id="ENSMMST00000026546.1">
    <property type="protein sequence ID" value="ENSMMSP00000024006.1"/>
    <property type="gene ID" value="ENSMMSG00000018070.1"/>
</dbReference>
<evidence type="ECO:0000256" key="1">
    <source>
        <dbReference type="ARBA" id="ARBA00006509"/>
    </source>
</evidence>
<feature type="region of interest" description="Disordered" evidence="8">
    <location>
        <begin position="64"/>
        <end position="102"/>
    </location>
</feature>
<dbReference type="GO" id="GO:1990904">
    <property type="term" value="C:ribonucleoprotein complex"/>
    <property type="evidence" value="ECO:0007669"/>
    <property type="project" value="UniProtKB-KW"/>
</dbReference>
<feature type="compositionally biased region" description="Basic and acidic residues" evidence="8">
    <location>
        <begin position="64"/>
        <end position="89"/>
    </location>
</feature>
<comment type="subunit">
    <text evidence="2">Component of the large ribosomal subunit.</text>
</comment>
<dbReference type="GO" id="GO:0006412">
    <property type="term" value="P:translation"/>
    <property type="evidence" value="ECO:0007669"/>
    <property type="project" value="InterPro"/>
</dbReference>
<dbReference type="InterPro" id="IPR038097">
    <property type="entry name" value="Ribosomal_eL36_sf"/>
</dbReference>
<comment type="similarity">
    <text evidence="1">Belongs to the eukaryotic ribosomal protein eL36 family.</text>
</comment>
<evidence type="ECO:0000256" key="6">
    <source>
        <dbReference type="ARBA" id="ARBA00035226"/>
    </source>
</evidence>
<evidence type="ECO:0000313" key="9">
    <source>
        <dbReference type="Ensembl" id="ENSMMSP00000024006.1"/>
    </source>
</evidence>
<dbReference type="Gene3D" id="1.10.10.1760">
    <property type="entry name" value="60S ribosomal protein L36"/>
    <property type="match status" value="1"/>
</dbReference>
<evidence type="ECO:0000313" key="10">
    <source>
        <dbReference type="Proteomes" id="UP000694544"/>
    </source>
</evidence>
<organism evidence="9 10">
    <name type="scientific">Moschus moschiferus</name>
    <name type="common">Siberian musk deer</name>
    <name type="synonym">Moschus sibiricus</name>
    <dbReference type="NCBI Taxonomy" id="68415"/>
    <lineage>
        <taxon>Eukaryota</taxon>
        <taxon>Metazoa</taxon>
        <taxon>Chordata</taxon>
        <taxon>Craniata</taxon>
        <taxon>Vertebrata</taxon>
        <taxon>Euteleostomi</taxon>
        <taxon>Mammalia</taxon>
        <taxon>Eutheria</taxon>
        <taxon>Laurasiatheria</taxon>
        <taxon>Artiodactyla</taxon>
        <taxon>Ruminantia</taxon>
        <taxon>Pecora</taxon>
        <taxon>Moschidae</taxon>
        <taxon>Moschus</taxon>
    </lineage>
</organism>
<dbReference type="InterPro" id="IPR000509">
    <property type="entry name" value="Ribosomal_eL36"/>
</dbReference>
<evidence type="ECO:0000256" key="5">
    <source>
        <dbReference type="ARBA" id="ARBA00034092"/>
    </source>
</evidence>